<reference evidence="5" key="1">
    <citation type="submission" date="2012-07" db="EMBL/GenBank/DDBJ databases">
        <title>Genome variability drives Emilianias global distribution.</title>
        <authorList>
            <consortium name="DOE Joint Genome Institute"/>
            <person name="Read B."/>
            <person name="Kegel J."/>
            <person name="Klute M."/>
            <person name="Kuo A."/>
            <person name="Lefebvre S.C."/>
            <person name="Maumus F."/>
            <person name="Mayer C."/>
            <person name="Miller J."/>
            <person name="Allen A."/>
            <person name="Bidle K."/>
            <person name="Borodovsky M."/>
            <person name="Bowler C."/>
            <person name="Brownlee C."/>
            <person name="Claverie J.-M."/>
            <person name="Cock M."/>
            <person name="De Vargas C."/>
            <person name="Elias M."/>
            <person name="Frickenhaus S."/>
            <person name="Gladyshev V.N."/>
            <person name="Gonzalez K."/>
            <person name="Guda C."/>
            <person name="Hadaegh A."/>
            <person name="Herman E."/>
            <person name="Iglesias-Rodriguez D."/>
            <person name="Jones B."/>
            <person name="Lawson T."/>
            <person name="Leese F."/>
            <person name="Lin Y.-C."/>
            <person name="Lindquist E."/>
            <person name="Lobanov A."/>
            <person name="Lucas S."/>
            <person name="Malik S.-H.B."/>
            <person name="Marsh M.E."/>
            <person name="Mock T."/>
            <person name="Monier A."/>
            <person name="Moreau H."/>
            <person name="Mueller-Roeber B."/>
            <person name="Napier J."/>
            <person name="Ogata H."/>
            <person name="Parker M."/>
            <person name="Probert I."/>
            <person name="Quesneville H."/>
            <person name="Raines C."/>
            <person name="Rensing S."/>
            <person name="Riano-Pachon D.M."/>
            <person name="Richier S."/>
            <person name="Rokitta S."/>
            <person name="Salamov A."/>
            <person name="Sarno A.F."/>
            <person name="Schmutz J."/>
            <person name="Schroeder D."/>
            <person name="Shiraiwa Y."/>
            <person name="Soanes D.M."/>
            <person name="Valentin K."/>
            <person name="Van Der Giezen M."/>
            <person name="Van Der Peer Y."/>
            <person name="Vardi A."/>
            <person name="Verret F."/>
            <person name="Von Dassow P."/>
            <person name="Wheeler G."/>
            <person name="Williams B."/>
            <person name="Wilson W."/>
            <person name="Wolfe G."/>
            <person name="Wurch L.L."/>
            <person name="Young J."/>
            <person name="Dacks J.B."/>
            <person name="Delwiche C.F."/>
            <person name="Dyhrman S."/>
            <person name="Glockner G."/>
            <person name="John U."/>
            <person name="Richards T."/>
            <person name="Worden A.Z."/>
            <person name="Zhang X."/>
            <person name="Grigoriev I.V."/>
        </authorList>
    </citation>
    <scope>NUCLEOTIDE SEQUENCE</scope>
    <source>
        <strain evidence="5">CCMP1516</strain>
    </source>
</reference>
<dbReference type="RefSeq" id="XP_005780393.1">
    <property type="nucleotide sequence ID" value="XM_005780336.1"/>
</dbReference>
<dbReference type="InterPro" id="IPR013078">
    <property type="entry name" value="His_Pase_superF_clade-1"/>
</dbReference>
<evidence type="ECO:0000256" key="4">
    <source>
        <dbReference type="ARBA" id="ARBA00040722"/>
    </source>
</evidence>
<dbReference type="GeneID" id="17273510"/>
<organism evidence="5">
    <name type="scientific">Emiliania huxleyi</name>
    <name type="common">Coccolithophore</name>
    <name type="synonym">Pontosphaera huxleyi</name>
    <dbReference type="NCBI Taxonomy" id="2903"/>
    <lineage>
        <taxon>Eukaryota</taxon>
        <taxon>Haptista</taxon>
        <taxon>Haptophyta</taxon>
        <taxon>Prymnesiophyceae</taxon>
        <taxon>Isochrysidales</taxon>
        <taxon>Noelaerhabdaceae</taxon>
        <taxon>Emiliania</taxon>
    </lineage>
</organism>
<accession>R1F462</accession>
<dbReference type="EMBL" id="KB865004">
    <property type="protein sequence ID" value="EOD27964.1"/>
    <property type="molecule type" value="Genomic_DNA"/>
</dbReference>
<proteinExistence type="inferred from homology"/>
<dbReference type="KEGG" id="ehx:EMIHUDRAFT_73242"/>
<dbReference type="SUPFAM" id="SSF53254">
    <property type="entry name" value="Phosphoglycerate mutase-like"/>
    <property type="match status" value="1"/>
</dbReference>
<dbReference type="PANTHER" id="PTHR20935">
    <property type="entry name" value="PHOSPHOGLYCERATE MUTASE-RELATED"/>
    <property type="match status" value="1"/>
</dbReference>
<evidence type="ECO:0000256" key="2">
    <source>
        <dbReference type="ARBA" id="ARBA00022801"/>
    </source>
</evidence>
<dbReference type="GO" id="GO:0005739">
    <property type="term" value="C:mitochondrion"/>
    <property type="evidence" value="ECO:0007669"/>
    <property type="project" value="TreeGrafter"/>
</dbReference>
<comment type="similarity">
    <text evidence="1">Belongs to the phosphoglycerate mutase family. BPG-dependent PGAM subfamily.</text>
</comment>
<keyword evidence="2" id="KW-0378">Hydrolase</keyword>
<gene>
    <name evidence="5" type="ORF">EMIHUDRAFT_73242</name>
</gene>
<evidence type="ECO:0000256" key="3">
    <source>
        <dbReference type="ARBA" id="ARBA00039765"/>
    </source>
</evidence>
<dbReference type="InterPro" id="IPR029033">
    <property type="entry name" value="His_PPase_superfam"/>
</dbReference>
<evidence type="ECO:0000313" key="5">
    <source>
        <dbReference type="EMBL" id="EOD27964.1"/>
    </source>
</evidence>
<name>R1F462_EMIHU</name>
<dbReference type="InterPro" id="IPR051021">
    <property type="entry name" value="Mito_Ser/Thr_phosphatase"/>
</dbReference>
<dbReference type="Gene3D" id="3.40.50.1240">
    <property type="entry name" value="Phosphoglycerate mutase-like"/>
    <property type="match status" value="1"/>
</dbReference>
<feature type="non-terminal residue" evidence="5">
    <location>
        <position position="1"/>
    </location>
</feature>
<sequence length="104" mass="11695">EVHVEGARMEAAYRALLSPRASKPPRVSQHEYDIVVCHGNVIRYMALRALQLPPEAWLRLCTYNCSLTHLKIRPTGSVSMISLGDTGHLSLDETSFSMHAGYEW</sequence>
<dbReference type="HOGENOM" id="CLU_2257140_0_0_1"/>
<protein>
    <recommendedName>
        <fullName evidence="3">Serine/threonine-protein phosphatase PGAM5, mitochondrial</fullName>
    </recommendedName>
    <alternativeName>
        <fullName evidence="4">Serine/threonine-protein phosphatase Pgam5, mitochondrial</fullName>
    </alternativeName>
</protein>
<dbReference type="CDD" id="cd07067">
    <property type="entry name" value="HP_PGM_like"/>
    <property type="match status" value="1"/>
</dbReference>
<dbReference type="GO" id="GO:0004722">
    <property type="term" value="F:protein serine/threonine phosphatase activity"/>
    <property type="evidence" value="ECO:0007669"/>
    <property type="project" value="TreeGrafter"/>
</dbReference>
<dbReference type="PANTHER" id="PTHR20935:SF0">
    <property type="entry name" value="SERINE_THREONINE-PROTEIN PHOSPHATASE PGAM5, MITOCHONDRIAL"/>
    <property type="match status" value="1"/>
</dbReference>
<dbReference type="GO" id="GO:0090141">
    <property type="term" value="P:positive regulation of mitochondrial fission"/>
    <property type="evidence" value="ECO:0007669"/>
    <property type="project" value="TreeGrafter"/>
</dbReference>
<dbReference type="Pfam" id="PF00300">
    <property type="entry name" value="His_Phos_1"/>
    <property type="match status" value="1"/>
</dbReference>
<dbReference type="AlphaFoldDB" id="R1F462"/>
<evidence type="ECO:0000256" key="1">
    <source>
        <dbReference type="ARBA" id="ARBA00006717"/>
    </source>
</evidence>